<dbReference type="Pfam" id="PF13602">
    <property type="entry name" value="ADH_zinc_N_2"/>
    <property type="match status" value="1"/>
</dbReference>
<organism evidence="1 2">
    <name type="scientific">Streptomyces albireticuli</name>
    <dbReference type="NCBI Taxonomy" id="1940"/>
    <lineage>
        <taxon>Bacteria</taxon>
        <taxon>Bacillati</taxon>
        <taxon>Actinomycetota</taxon>
        <taxon>Actinomycetes</taxon>
        <taxon>Kitasatosporales</taxon>
        <taxon>Streptomycetaceae</taxon>
        <taxon>Streptomyces</taxon>
    </lineage>
</organism>
<protein>
    <recommendedName>
        <fullName evidence="3">NADPH:quinone reductase</fullName>
    </recommendedName>
</protein>
<reference evidence="1 2" key="1">
    <citation type="submission" date="2017-06" db="EMBL/GenBank/DDBJ databases">
        <title>Streptomyces albireticuli Genome sequencing and assembly.</title>
        <authorList>
            <person name="Wang Y."/>
            <person name="Du B."/>
            <person name="Ding Y."/>
            <person name="Liu H."/>
            <person name="Hou Q."/>
            <person name="Liu K."/>
            <person name="Yao L."/>
            <person name="Wang C."/>
        </authorList>
    </citation>
    <scope>NUCLEOTIDE SEQUENCE [LARGE SCALE GENOMIC DNA]</scope>
    <source>
        <strain evidence="1 2">MDJK11</strain>
    </source>
</reference>
<dbReference type="Gene3D" id="3.90.180.10">
    <property type="entry name" value="Medium-chain alcohol dehydrogenases, catalytic domain"/>
    <property type="match status" value="1"/>
</dbReference>
<sequence>MRHIERALPLTEAAAAHRLIESGRVKGKIVLVPCGREPAGADSKGTGPGFP</sequence>
<evidence type="ECO:0008006" key="3">
    <source>
        <dbReference type="Google" id="ProtNLM"/>
    </source>
</evidence>
<evidence type="ECO:0000313" key="1">
    <source>
        <dbReference type="EMBL" id="ARZ72065.1"/>
    </source>
</evidence>
<dbReference type="Proteomes" id="UP000195755">
    <property type="component" value="Chromosome"/>
</dbReference>
<gene>
    <name evidence="1" type="ORF">SMD11_6489</name>
</gene>
<dbReference type="AlphaFoldDB" id="A0A1Z2LCQ5"/>
<evidence type="ECO:0000313" key="2">
    <source>
        <dbReference type="Proteomes" id="UP000195755"/>
    </source>
</evidence>
<name>A0A1Z2LCQ5_9ACTN</name>
<dbReference type="KEGG" id="salj:SMD11_6489"/>
<proteinExistence type="predicted"/>
<accession>A0A1Z2LCQ5</accession>
<dbReference type="EMBL" id="CP021744">
    <property type="protein sequence ID" value="ARZ72065.1"/>
    <property type="molecule type" value="Genomic_DNA"/>
</dbReference>
<dbReference type="RefSeq" id="WP_234366263.1">
    <property type="nucleotide sequence ID" value="NZ_CP021744.1"/>
</dbReference>